<dbReference type="PROSITE" id="PS51384">
    <property type="entry name" value="FAD_FR"/>
    <property type="match status" value="1"/>
</dbReference>
<dbReference type="GO" id="GO:0004783">
    <property type="term" value="F:sulfite reductase (NADPH) activity"/>
    <property type="evidence" value="ECO:0007669"/>
    <property type="project" value="UniProtKB-EC"/>
</dbReference>
<dbReference type="InterPro" id="IPR003097">
    <property type="entry name" value="CysJ-like_FAD-binding"/>
</dbReference>
<keyword evidence="7" id="KW-0521">NADP</keyword>
<dbReference type="Pfam" id="PF00667">
    <property type="entry name" value="FAD_binding_1"/>
    <property type="match status" value="2"/>
</dbReference>
<dbReference type="GO" id="GO:0019344">
    <property type="term" value="P:cysteine biosynthetic process"/>
    <property type="evidence" value="ECO:0007669"/>
    <property type="project" value="UniProtKB-KW"/>
</dbReference>
<reference evidence="14" key="3">
    <citation type="submission" date="2016-11" db="EMBL/GenBank/DDBJ databases">
        <authorList>
            <person name="Jaros S."/>
            <person name="Januszkiewicz K."/>
            <person name="Wedrychowicz H."/>
        </authorList>
    </citation>
    <scope>NUCLEOTIDE SEQUENCE [LARGE SCALE GENOMIC DNA]</scope>
    <source>
        <strain evidence="14">DSM 27989</strain>
    </source>
</reference>
<evidence type="ECO:0000313" key="16">
    <source>
        <dbReference type="Proteomes" id="UP000650994"/>
    </source>
</evidence>
<reference evidence="13" key="1">
    <citation type="journal article" date="2014" name="Int. J. Syst. Evol. Microbiol.">
        <title>Complete genome of a new Firmicutes species belonging to the dominant human colonic microbiota ('Ruminococcus bicirculans') reveals two chromosomes and a selective capacity to utilize plant glucans.</title>
        <authorList>
            <consortium name="NISC Comparative Sequencing Program"/>
            <person name="Wegmann U."/>
            <person name="Louis P."/>
            <person name="Goesmann A."/>
            <person name="Henrissat B."/>
            <person name="Duncan S.H."/>
            <person name="Flint H.J."/>
        </authorList>
    </citation>
    <scope>NUCLEOTIDE SEQUENCE</scope>
    <source>
        <strain evidence="13">CGMCC 1.12707</strain>
    </source>
</reference>
<dbReference type="EMBL" id="FRBH01000006">
    <property type="protein sequence ID" value="SHL14186.1"/>
    <property type="molecule type" value="Genomic_DNA"/>
</dbReference>
<dbReference type="InterPro" id="IPR001094">
    <property type="entry name" value="Flavdoxin-like"/>
</dbReference>
<evidence type="ECO:0000313" key="14">
    <source>
        <dbReference type="EMBL" id="SHL14186.1"/>
    </source>
</evidence>
<organism evidence="14 15">
    <name type="scientific">Chishuiella changwenlii</name>
    <dbReference type="NCBI Taxonomy" id="1434701"/>
    <lineage>
        <taxon>Bacteria</taxon>
        <taxon>Pseudomonadati</taxon>
        <taxon>Bacteroidota</taxon>
        <taxon>Flavobacteriia</taxon>
        <taxon>Flavobacteriales</taxon>
        <taxon>Weeksellaceae</taxon>
        <taxon>Chishuiella</taxon>
    </lineage>
</organism>
<dbReference type="InterPro" id="IPR008254">
    <property type="entry name" value="Flavodoxin/NO_synth"/>
</dbReference>
<dbReference type="InterPro" id="IPR001433">
    <property type="entry name" value="OxRdtase_FAD/NAD-bd"/>
</dbReference>
<evidence type="ECO:0000256" key="1">
    <source>
        <dbReference type="ARBA" id="ARBA00001917"/>
    </source>
</evidence>
<evidence type="ECO:0000313" key="13">
    <source>
        <dbReference type="EMBL" id="GGE93257.1"/>
    </source>
</evidence>
<dbReference type="PANTHER" id="PTHR19384">
    <property type="entry name" value="NITRIC OXIDE SYNTHASE-RELATED"/>
    <property type="match status" value="1"/>
</dbReference>
<dbReference type="InterPro" id="IPR029039">
    <property type="entry name" value="Flavoprotein-like_sf"/>
</dbReference>
<dbReference type="Gene3D" id="3.40.50.360">
    <property type="match status" value="1"/>
</dbReference>
<dbReference type="FunFam" id="3.40.50.80:FF:000001">
    <property type="entry name" value="NADPH--cytochrome P450 reductase 1"/>
    <property type="match status" value="1"/>
</dbReference>
<dbReference type="EMBL" id="BMFL01000005">
    <property type="protein sequence ID" value="GGE93257.1"/>
    <property type="molecule type" value="Genomic_DNA"/>
</dbReference>
<evidence type="ECO:0000259" key="12">
    <source>
        <dbReference type="PROSITE" id="PS51384"/>
    </source>
</evidence>
<dbReference type="InterPro" id="IPR039261">
    <property type="entry name" value="FNR_nucleotide-bd"/>
</dbReference>
<dbReference type="Pfam" id="PF00175">
    <property type="entry name" value="NAD_binding_1"/>
    <property type="match status" value="1"/>
</dbReference>
<proteinExistence type="predicted"/>
<dbReference type="SUPFAM" id="SSF52343">
    <property type="entry name" value="Ferredoxin reductase-like, C-terminal NADP-linked domain"/>
    <property type="match status" value="1"/>
</dbReference>
<evidence type="ECO:0000256" key="5">
    <source>
        <dbReference type="ARBA" id="ARBA00022643"/>
    </source>
</evidence>
<keyword evidence="16" id="KW-1185">Reference proteome</keyword>
<evidence type="ECO:0000256" key="7">
    <source>
        <dbReference type="ARBA" id="ARBA00022857"/>
    </source>
</evidence>
<dbReference type="PRINTS" id="PR00371">
    <property type="entry name" value="FPNCR"/>
</dbReference>
<dbReference type="RefSeq" id="WP_072931718.1">
    <property type="nucleotide sequence ID" value="NZ_BMFL01000005.1"/>
</dbReference>
<dbReference type="SUPFAM" id="SSF52218">
    <property type="entry name" value="Flavoproteins"/>
    <property type="match status" value="1"/>
</dbReference>
<dbReference type="InterPro" id="IPR017938">
    <property type="entry name" value="Riboflavin_synthase-like_b-brl"/>
</dbReference>
<comment type="catalytic activity">
    <reaction evidence="10">
        <text>hydrogen sulfide + 3 NADP(+) + 3 H2O = sulfite + 3 NADPH + 4 H(+)</text>
        <dbReference type="Rhea" id="RHEA:13801"/>
        <dbReference type="ChEBI" id="CHEBI:15377"/>
        <dbReference type="ChEBI" id="CHEBI:15378"/>
        <dbReference type="ChEBI" id="CHEBI:17359"/>
        <dbReference type="ChEBI" id="CHEBI:29919"/>
        <dbReference type="ChEBI" id="CHEBI:57783"/>
        <dbReference type="ChEBI" id="CHEBI:58349"/>
        <dbReference type="EC" id="1.8.1.2"/>
    </reaction>
</comment>
<evidence type="ECO:0000259" key="11">
    <source>
        <dbReference type="PROSITE" id="PS50902"/>
    </source>
</evidence>
<dbReference type="OrthoDB" id="9789468at2"/>
<feature type="domain" description="FAD-binding FR-type" evidence="12">
    <location>
        <begin position="213"/>
        <end position="402"/>
    </location>
</feature>
<comment type="cofactor">
    <cofactor evidence="2">
        <name>FAD</name>
        <dbReference type="ChEBI" id="CHEBI:57692"/>
    </cofactor>
</comment>
<dbReference type="Gene3D" id="2.40.30.10">
    <property type="entry name" value="Translation factors"/>
    <property type="match status" value="2"/>
</dbReference>
<keyword evidence="5" id="KW-0288">FMN</keyword>
<evidence type="ECO:0000256" key="2">
    <source>
        <dbReference type="ARBA" id="ARBA00001974"/>
    </source>
</evidence>
<dbReference type="Proteomes" id="UP000184120">
    <property type="component" value="Unassembled WGS sequence"/>
</dbReference>
<evidence type="ECO:0000256" key="8">
    <source>
        <dbReference type="ARBA" id="ARBA00023002"/>
    </source>
</evidence>
<dbReference type="PROSITE" id="PS50902">
    <property type="entry name" value="FLAVODOXIN_LIKE"/>
    <property type="match status" value="1"/>
</dbReference>
<dbReference type="InterPro" id="IPR001709">
    <property type="entry name" value="Flavoprot_Pyr_Nucl_cyt_Rdtase"/>
</dbReference>
<evidence type="ECO:0000256" key="4">
    <source>
        <dbReference type="ARBA" id="ARBA00022630"/>
    </source>
</evidence>
<dbReference type="SUPFAM" id="SSF63380">
    <property type="entry name" value="Riboflavin synthase domain-like"/>
    <property type="match status" value="1"/>
</dbReference>
<dbReference type="GO" id="GO:0005829">
    <property type="term" value="C:cytosol"/>
    <property type="evidence" value="ECO:0007669"/>
    <property type="project" value="TreeGrafter"/>
</dbReference>
<protein>
    <recommendedName>
        <fullName evidence="3">assimilatory sulfite reductase (NADPH)</fullName>
        <ecNumber evidence="3">1.8.1.2</ecNumber>
    </recommendedName>
</protein>
<dbReference type="EC" id="1.8.1.2" evidence="3"/>
<keyword evidence="4" id="KW-0285">Flavoprotein</keyword>
<dbReference type="PANTHER" id="PTHR19384:SF128">
    <property type="entry name" value="NADPH OXIDOREDUCTASE A"/>
    <property type="match status" value="1"/>
</dbReference>
<reference evidence="16" key="4">
    <citation type="journal article" date="2019" name="Int. J. Syst. Evol. Microbiol.">
        <title>The Global Catalogue of Microorganisms (GCM) 10K type strain sequencing project: providing services to taxonomists for standard genome sequencing and annotation.</title>
        <authorList>
            <consortium name="The Broad Institute Genomics Platform"/>
            <consortium name="The Broad Institute Genome Sequencing Center for Infectious Disease"/>
            <person name="Wu L."/>
            <person name="Ma J."/>
        </authorList>
    </citation>
    <scope>NUCLEOTIDE SEQUENCE [LARGE SCALE GENOMIC DNA]</scope>
    <source>
        <strain evidence="16">CGMCC 1.12707</strain>
    </source>
</reference>
<keyword evidence="9" id="KW-0028">Amino-acid biosynthesis</keyword>
<dbReference type="GO" id="GO:0050660">
    <property type="term" value="F:flavin adenine dinucleotide binding"/>
    <property type="evidence" value="ECO:0007669"/>
    <property type="project" value="TreeGrafter"/>
</dbReference>
<keyword evidence="6" id="KW-0274">FAD</keyword>
<name>A0A1M6Y7E2_9FLAO</name>
<reference evidence="13" key="5">
    <citation type="submission" date="2024-05" db="EMBL/GenBank/DDBJ databases">
        <authorList>
            <person name="Sun Q."/>
            <person name="Zhou Y."/>
        </authorList>
    </citation>
    <scope>NUCLEOTIDE SEQUENCE</scope>
    <source>
        <strain evidence="13">CGMCC 1.12707</strain>
    </source>
</reference>
<gene>
    <name evidence="13" type="primary">cysJ</name>
    <name evidence="13" type="ORF">GCM10010984_08600</name>
    <name evidence="14" type="ORF">SAMN05443634_106123</name>
</gene>
<reference evidence="15" key="2">
    <citation type="submission" date="2016-11" db="EMBL/GenBank/DDBJ databases">
        <authorList>
            <person name="Varghese N."/>
            <person name="Submissions S."/>
        </authorList>
    </citation>
    <scope>NUCLEOTIDE SEQUENCE [LARGE SCALE GENOMIC DNA]</scope>
    <source>
        <strain evidence="15">DSM 27989</strain>
    </source>
</reference>
<dbReference type="Gene3D" id="3.40.50.80">
    <property type="entry name" value="Nucleotide-binding domain of ferredoxin-NADP reductase (FNR) module"/>
    <property type="match status" value="1"/>
</dbReference>
<sequence>MLANDKLNLVQDLVKEFSRDEIIWTNGYLTGLLNRTQEEQPKEIPTISNIKPTIIYGTETGNAKKLANQLNGIFKKNKIQSKAIDAFQYPLDKIEKEEFLILIFSTQGDGDLPENAQKFYENLSNLDIKLTKTQFAVFGLGDTSYPFFCKSGEDIDQLFEKLGASRVLNLVKSDVDFQETAEDWFNNVLKIIQSNSSVTQTELPKTTGKTAQKKSFQGRVKHKVILNDRGSNKETYHVEIEVDEKVDYEPGDALGIYPKNNLEEVSTIAQFLNAESRSVELENKNISVLSKKILDQLSTYLNVEIAETKIDLIDLFVKYYSEESSLTFDILLDILHPNPPRLYSISSSNEAHDNEIHLTVNLHTFFVDDKHKKGLCSSYIADFEENKEIDFYIHKNKNFKLPAEDQSVIMIGPGTGIAPFRSFLSHRDASGGDGKNWLFFGEQHFVSDFYYQTEIQEWLSTGVLTKLDTAFSRDQKQKIYVQDRIQEQGKELFKWLNDGAYLYICGQRNNMSLDVEKALIKIISKELEIDQIAAENYLEELEQSGRYQKDVY</sequence>
<accession>A0A1M6Y7E2</accession>
<evidence type="ECO:0000256" key="6">
    <source>
        <dbReference type="ARBA" id="ARBA00022827"/>
    </source>
</evidence>
<keyword evidence="9" id="KW-0198">Cysteine biosynthesis</keyword>
<evidence type="ECO:0000313" key="15">
    <source>
        <dbReference type="Proteomes" id="UP000184120"/>
    </source>
</evidence>
<comment type="cofactor">
    <cofactor evidence="1">
        <name>FMN</name>
        <dbReference type="ChEBI" id="CHEBI:58210"/>
    </cofactor>
</comment>
<keyword evidence="8" id="KW-0560">Oxidoreductase</keyword>
<evidence type="ECO:0000256" key="9">
    <source>
        <dbReference type="ARBA" id="ARBA00023192"/>
    </source>
</evidence>
<dbReference type="AlphaFoldDB" id="A0A1M6Y7E2"/>
<dbReference type="GO" id="GO:0010181">
    <property type="term" value="F:FMN binding"/>
    <property type="evidence" value="ECO:0007669"/>
    <property type="project" value="InterPro"/>
</dbReference>
<dbReference type="InterPro" id="IPR017927">
    <property type="entry name" value="FAD-bd_FR_type"/>
</dbReference>
<feature type="domain" description="Flavodoxin-like" evidence="11">
    <location>
        <begin position="52"/>
        <end position="189"/>
    </location>
</feature>
<dbReference type="Proteomes" id="UP000650994">
    <property type="component" value="Unassembled WGS sequence"/>
</dbReference>
<dbReference type="STRING" id="1434701.SAMN05443634_106123"/>
<evidence type="ECO:0000256" key="10">
    <source>
        <dbReference type="ARBA" id="ARBA00052219"/>
    </source>
</evidence>
<dbReference type="Pfam" id="PF00258">
    <property type="entry name" value="Flavodoxin_1"/>
    <property type="match status" value="1"/>
</dbReference>
<evidence type="ECO:0000256" key="3">
    <source>
        <dbReference type="ARBA" id="ARBA00012604"/>
    </source>
</evidence>
<dbReference type="PRINTS" id="PR00369">
    <property type="entry name" value="FLAVODOXIN"/>
</dbReference>